<protein>
    <recommendedName>
        <fullName evidence="4 7">Signal peptidase I</fullName>
        <ecNumber evidence="3 7">3.4.21.89</ecNumber>
    </recommendedName>
</protein>
<dbReference type="PRINTS" id="PR00727">
    <property type="entry name" value="LEADERPTASE"/>
</dbReference>
<keyword evidence="7" id="KW-0645">Protease</keyword>
<evidence type="ECO:0000256" key="4">
    <source>
        <dbReference type="ARBA" id="ARBA00019232"/>
    </source>
</evidence>
<accession>A0A7X0LJ93</accession>
<dbReference type="RefSeq" id="WP_184676674.1">
    <property type="nucleotide sequence ID" value="NZ_JACHGY010000001.1"/>
</dbReference>
<comment type="catalytic activity">
    <reaction evidence="1 7">
        <text>Cleavage of hydrophobic, N-terminal signal or leader sequences from secreted and periplasmic proteins.</text>
        <dbReference type="EC" id="3.4.21.89"/>
    </reaction>
</comment>
<evidence type="ECO:0000256" key="2">
    <source>
        <dbReference type="ARBA" id="ARBA00009370"/>
    </source>
</evidence>
<dbReference type="GO" id="GO:0009003">
    <property type="term" value="F:signal peptidase activity"/>
    <property type="evidence" value="ECO:0007669"/>
    <property type="project" value="UniProtKB-EC"/>
</dbReference>
<dbReference type="InterPro" id="IPR019757">
    <property type="entry name" value="Pept_S26A_signal_pept_1_Lys-AS"/>
</dbReference>
<comment type="subcellular location">
    <subcellularLocation>
        <location evidence="7">Membrane</location>
        <topology evidence="7">Single-pass type II membrane protein</topology>
    </subcellularLocation>
</comment>
<evidence type="ECO:0000313" key="11">
    <source>
        <dbReference type="Proteomes" id="UP000541810"/>
    </source>
</evidence>
<evidence type="ECO:0000256" key="1">
    <source>
        <dbReference type="ARBA" id="ARBA00000677"/>
    </source>
</evidence>
<dbReference type="InterPro" id="IPR019758">
    <property type="entry name" value="Pept_S26A_signal_pept_1_CS"/>
</dbReference>
<evidence type="ECO:0000259" key="9">
    <source>
        <dbReference type="Pfam" id="PF10502"/>
    </source>
</evidence>
<comment type="similarity">
    <text evidence="2 7">Belongs to the peptidase S26 family.</text>
</comment>
<evidence type="ECO:0000256" key="7">
    <source>
        <dbReference type="RuleBase" id="RU362042"/>
    </source>
</evidence>
<dbReference type="GO" id="GO:0004252">
    <property type="term" value="F:serine-type endopeptidase activity"/>
    <property type="evidence" value="ECO:0007669"/>
    <property type="project" value="InterPro"/>
</dbReference>
<evidence type="ECO:0000256" key="6">
    <source>
        <dbReference type="PIRSR" id="PIRSR600223-1"/>
    </source>
</evidence>
<dbReference type="PROSITE" id="PS00761">
    <property type="entry name" value="SPASE_I_3"/>
    <property type="match status" value="1"/>
</dbReference>
<sequence>MTDSDSQSASVDDEPTPAAKAAETAASPTEDASDSDKKKKKEPPQGLWKGWIRPLLTVVIIVTTLRSSLIDWNDVPTGSMIPTIVEGDRIVVNKLAYSFNLPFNGPVVSVPIVNVSFNNPLDFLPGFYYGTPERNDIVTFWKPGEFYEPSYDLWIEAGFTEEYALARSTPTDGGIRMVKRIVAVPGDTVEMKLVVEKFDGRPFEFTKLIINGEEAVYSDKKNIELTETIGGHTRRVRYARYTEVNAGDGRMITLPLHPPARAFGPLTLGEDEYFMIGDNRDNSADGRFFGPVKLDQITGKAKFVAVSFDGSYFNPNWSRFFHAFDSDLEQPATE</sequence>
<dbReference type="GO" id="GO:0006465">
    <property type="term" value="P:signal peptide processing"/>
    <property type="evidence" value="ECO:0007669"/>
    <property type="project" value="InterPro"/>
</dbReference>
<reference evidence="10 11" key="1">
    <citation type="submission" date="2020-08" db="EMBL/GenBank/DDBJ databases">
        <title>Genomic Encyclopedia of Type Strains, Phase IV (KMG-IV): sequencing the most valuable type-strain genomes for metagenomic binning, comparative biology and taxonomic classification.</title>
        <authorList>
            <person name="Goeker M."/>
        </authorList>
    </citation>
    <scope>NUCLEOTIDE SEQUENCE [LARGE SCALE GENOMIC DNA]</scope>
    <source>
        <strain evidence="10 11">DSM 103725</strain>
    </source>
</reference>
<evidence type="ECO:0000256" key="5">
    <source>
        <dbReference type="ARBA" id="ARBA00022801"/>
    </source>
</evidence>
<evidence type="ECO:0000313" key="10">
    <source>
        <dbReference type="EMBL" id="MBB6429075.1"/>
    </source>
</evidence>
<feature type="compositionally biased region" description="Polar residues" evidence="8">
    <location>
        <begin position="1"/>
        <end position="10"/>
    </location>
</feature>
<name>A0A7X0LJ93_9BACT</name>
<dbReference type="CDD" id="cd06530">
    <property type="entry name" value="S26_SPase_I"/>
    <property type="match status" value="1"/>
</dbReference>
<dbReference type="AlphaFoldDB" id="A0A7X0LJ93"/>
<feature type="active site" evidence="6">
    <location>
        <position position="79"/>
    </location>
</feature>
<evidence type="ECO:0000256" key="3">
    <source>
        <dbReference type="ARBA" id="ARBA00013208"/>
    </source>
</evidence>
<dbReference type="GO" id="GO:0016020">
    <property type="term" value="C:membrane"/>
    <property type="evidence" value="ECO:0007669"/>
    <property type="project" value="UniProtKB-SubCell"/>
</dbReference>
<feature type="compositionally biased region" description="Low complexity" evidence="8">
    <location>
        <begin position="16"/>
        <end position="30"/>
    </location>
</feature>
<organism evidence="10 11">
    <name type="scientific">Algisphaera agarilytica</name>
    <dbReference type="NCBI Taxonomy" id="1385975"/>
    <lineage>
        <taxon>Bacteria</taxon>
        <taxon>Pseudomonadati</taxon>
        <taxon>Planctomycetota</taxon>
        <taxon>Phycisphaerae</taxon>
        <taxon>Phycisphaerales</taxon>
        <taxon>Phycisphaeraceae</taxon>
        <taxon>Algisphaera</taxon>
    </lineage>
</organism>
<dbReference type="Proteomes" id="UP000541810">
    <property type="component" value="Unassembled WGS sequence"/>
</dbReference>
<dbReference type="SUPFAM" id="SSF51306">
    <property type="entry name" value="LexA/Signal peptidase"/>
    <property type="match status" value="1"/>
</dbReference>
<dbReference type="EC" id="3.4.21.89" evidence="3 7"/>
<gene>
    <name evidence="10" type="ORF">HNQ40_000881</name>
</gene>
<dbReference type="PROSITE" id="PS00760">
    <property type="entry name" value="SPASE_I_2"/>
    <property type="match status" value="1"/>
</dbReference>
<comment type="caution">
    <text evidence="10">The sequence shown here is derived from an EMBL/GenBank/DDBJ whole genome shotgun (WGS) entry which is preliminary data.</text>
</comment>
<dbReference type="InterPro" id="IPR000223">
    <property type="entry name" value="Pept_S26A_signal_pept_1"/>
</dbReference>
<keyword evidence="11" id="KW-1185">Reference proteome</keyword>
<dbReference type="PANTHER" id="PTHR43390:SF1">
    <property type="entry name" value="CHLOROPLAST PROCESSING PEPTIDASE"/>
    <property type="match status" value="1"/>
</dbReference>
<dbReference type="InterPro" id="IPR036286">
    <property type="entry name" value="LexA/Signal_pep-like_sf"/>
</dbReference>
<dbReference type="InterPro" id="IPR019533">
    <property type="entry name" value="Peptidase_S26"/>
</dbReference>
<dbReference type="PANTHER" id="PTHR43390">
    <property type="entry name" value="SIGNAL PEPTIDASE I"/>
    <property type="match status" value="1"/>
</dbReference>
<evidence type="ECO:0000256" key="8">
    <source>
        <dbReference type="SAM" id="MobiDB-lite"/>
    </source>
</evidence>
<dbReference type="Gene3D" id="2.10.109.10">
    <property type="entry name" value="Umud Fragment, subunit A"/>
    <property type="match status" value="1"/>
</dbReference>
<feature type="domain" description="Peptidase S26" evidence="9">
    <location>
        <begin position="49"/>
        <end position="304"/>
    </location>
</feature>
<dbReference type="Pfam" id="PF10502">
    <property type="entry name" value="Peptidase_S26"/>
    <property type="match status" value="1"/>
</dbReference>
<proteinExistence type="inferred from homology"/>
<feature type="active site" evidence="6">
    <location>
        <position position="179"/>
    </location>
</feature>
<feature type="region of interest" description="Disordered" evidence="8">
    <location>
        <begin position="1"/>
        <end position="45"/>
    </location>
</feature>
<dbReference type="NCBIfam" id="TIGR02227">
    <property type="entry name" value="sigpep_I_bact"/>
    <property type="match status" value="1"/>
</dbReference>
<keyword evidence="5 7" id="KW-0378">Hydrolase</keyword>
<dbReference type="EMBL" id="JACHGY010000001">
    <property type="protein sequence ID" value="MBB6429075.1"/>
    <property type="molecule type" value="Genomic_DNA"/>
</dbReference>